<sequence>MPSNNSQPQQENTTALTNLSNTLSLLISRFSICSHFNKHYGVIINSAVQKTLVVDPLTTIPQAGGFESPFCFTVLGVVDEAETEKISFFSLTRGGRETKPLIKQQDLEWKTVHGRGKHGHRSRGSSR</sequence>
<organism evidence="1">
    <name type="scientific">Brassica oleracea</name>
    <name type="common">Wild cabbage</name>
    <dbReference type="NCBI Taxonomy" id="3712"/>
    <lineage>
        <taxon>Eukaryota</taxon>
        <taxon>Viridiplantae</taxon>
        <taxon>Streptophyta</taxon>
        <taxon>Embryophyta</taxon>
        <taxon>Tracheophyta</taxon>
        <taxon>Spermatophyta</taxon>
        <taxon>Magnoliopsida</taxon>
        <taxon>eudicotyledons</taxon>
        <taxon>Gunneridae</taxon>
        <taxon>Pentapetalae</taxon>
        <taxon>rosids</taxon>
        <taxon>malvids</taxon>
        <taxon>Brassicales</taxon>
        <taxon>Brassicaceae</taxon>
        <taxon>Brassiceae</taxon>
        <taxon>Brassica</taxon>
    </lineage>
</organism>
<evidence type="ECO:0000313" key="1">
    <source>
        <dbReference type="EMBL" id="VDD22888.1"/>
    </source>
</evidence>
<gene>
    <name evidence="1" type="ORF">BOLC2T09055H</name>
</gene>
<dbReference type="EMBL" id="LR031874">
    <property type="protein sequence ID" value="VDD22888.1"/>
    <property type="molecule type" value="Genomic_DNA"/>
</dbReference>
<accession>A0A3P6D9M9</accession>
<name>A0A3P6D9M9_BRAOL</name>
<proteinExistence type="predicted"/>
<protein>
    <submittedName>
        <fullName evidence="1">Uncharacterized protein</fullName>
    </submittedName>
</protein>
<dbReference type="AlphaFoldDB" id="A0A3P6D9M9"/>
<reference evidence="1" key="1">
    <citation type="submission" date="2018-11" db="EMBL/GenBank/DDBJ databases">
        <authorList>
            <consortium name="Genoscope - CEA"/>
            <person name="William W."/>
        </authorList>
    </citation>
    <scope>NUCLEOTIDE SEQUENCE</scope>
</reference>